<keyword evidence="1" id="KW-0812">Transmembrane</keyword>
<comment type="caution">
    <text evidence="2">The sequence shown here is derived from an EMBL/GenBank/DDBJ whole genome shotgun (WGS) entry which is preliminary data.</text>
</comment>
<gene>
    <name evidence="2" type="ORF">UT75_C0005G0009</name>
</gene>
<keyword evidence="1" id="KW-0472">Membrane</keyword>
<accession>A0A0G0QTQ4</accession>
<feature type="transmembrane region" description="Helical" evidence="1">
    <location>
        <begin position="6"/>
        <end position="26"/>
    </location>
</feature>
<protein>
    <submittedName>
        <fullName evidence="2">Uncharacterized protein</fullName>
    </submittedName>
</protein>
<dbReference type="EMBL" id="LBXZ01000005">
    <property type="protein sequence ID" value="KKR40701.1"/>
    <property type="molecule type" value="Genomic_DNA"/>
</dbReference>
<dbReference type="AlphaFoldDB" id="A0A0G0QTQ4"/>
<reference evidence="2 3" key="1">
    <citation type="journal article" date="2015" name="Nature">
        <title>rRNA introns, odd ribosomes, and small enigmatic genomes across a large radiation of phyla.</title>
        <authorList>
            <person name="Brown C.T."/>
            <person name="Hug L.A."/>
            <person name="Thomas B.C."/>
            <person name="Sharon I."/>
            <person name="Castelle C.J."/>
            <person name="Singh A."/>
            <person name="Wilkins M.J."/>
            <person name="Williams K.H."/>
            <person name="Banfield J.F."/>
        </authorList>
    </citation>
    <scope>NUCLEOTIDE SEQUENCE [LARGE SCALE GENOMIC DNA]</scope>
</reference>
<evidence type="ECO:0000256" key="1">
    <source>
        <dbReference type="SAM" id="Phobius"/>
    </source>
</evidence>
<sequence>MNLGNKLILLLVLPFLMVFALAFLFLKKTDLSEYGISAKILDAQDWIIEINPFDGGKLAYDKYEDIPLFECKPEDVFSKELKAPISIEWIGKTRSIMQSGNYYAFEKVPEDPSYPLFGGQFPEGETPDLSGIYRIRGEMRSIDCGDYSSIYGSTAHPEIDIIGIDKIE</sequence>
<organism evidence="2 3">
    <name type="scientific">Candidatus Yanofskybacteria bacterium GW2011_GWE2_40_11</name>
    <dbReference type="NCBI Taxonomy" id="1619033"/>
    <lineage>
        <taxon>Bacteria</taxon>
        <taxon>Candidatus Yanofskyibacteriota</taxon>
    </lineage>
</organism>
<evidence type="ECO:0000313" key="2">
    <source>
        <dbReference type="EMBL" id="KKR40701.1"/>
    </source>
</evidence>
<proteinExistence type="predicted"/>
<name>A0A0G0QTQ4_9BACT</name>
<evidence type="ECO:0000313" key="3">
    <source>
        <dbReference type="Proteomes" id="UP000034072"/>
    </source>
</evidence>
<dbReference type="Proteomes" id="UP000034072">
    <property type="component" value="Unassembled WGS sequence"/>
</dbReference>
<keyword evidence="1" id="KW-1133">Transmembrane helix</keyword>